<reference evidence="1" key="1">
    <citation type="journal article" date="2023" name="GigaByte">
        <title>Genome assembly of the bearded iris, Iris pallida Lam.</title>
        <authorList>
            <person name="Bruccoleri R.E."/>
            <person name="Oakeley E.J."/>
            <person name="Faust A.M.E."/>
            <person name="Altorfer M."/>
            <person name="Dessus-Babus S."/>
            <person name="Burckhardt D."/>
            <person name="Oertli M."/>
            <person name="Naumann U."/>
            <person name="Petersen F."/>
            <person name="Wong J."/>
        </authorList>
    </citation>
    <scope>NUCLEOTIDE SEQUENCE</scope>
    <source>
        <strain evidence="1">GSM-AAB239-AS_SAM_17_03QT</strain>
    </source>
</reference>
<dbReference type="EMBL" id="JANAVB010006863">
    <property type="protein sequence ID" value="KAJ6843878.1"/>
    <property type="molecule type" value="Genomic_DNA"/>
</dbReference>
<evidence type="ECO:0000313" key="1">
    <source>
        <dbReference type="EMBL" id="KAJ6811573.1"/>
    </source>
</evidence>
<organism evidence="1 4">
    <name type="scientific">Iris pallida</name>
    <name type="common">Sweet iris</name>
    <dbReference type="NCBI Taxonomy" id="29817"/>
    <lineage>
        <taxon>Eukaryota</taxon>
        <taxon>Viridiplantae</taxon>
        <taxon>Streptophyta</taxon>
        <taxon>Embryophyta</taxon>
        <taxon>Tracheophyta</taxon>
        <taxon>Spermatophyta</taxon>
        <taxon>Magnoliopsida</taxon>
        <taxon>Liliopsida</taxon>
        <taxon>Asparagales</taxon>
        <taxon>Iridaceae</taxon>
        <taxon>Iridoideae</taxon>
        <taxon>Irideae</taxon>
        <taxon>Iris</taxon>
    </lineage>
</organism>
<dbReference type="Proteomes" id="UP001140949">
    <property type="component" value="Unassembled WGS sequence"/>
</dbReference>
<reference evidence="1" key="2">
    <citation type="submission" date="2023-04" db="EMBL/GenBank/DDBJ databases">
        <authorList>
            <person name="Bruccoleri R.E."/>
            <person name="Oakeley E.J."/>
            <person name="Faust A.-M."/>
            <person name="Dessus-Babus S."/>
            <person name="Altorfer M."/>
            <person name="Burckhardt D."/>
            <person name="Oertli M."/>
            <person name="Naumann U."/>
            <person name="Petersen F."/>
            <person name="Wong J."/>
        </authorList>
    </citation>
    <scope>NUCLEOTIDE SEQUENCE</scope>
    <source>
        <strain evidence="1">GSM-AAB239-AS_SAM_17_03QT</strain>
        <tissue evidence="1">Leaf</tissue>
    </source>
</reference>
<sequence length="74" mass="8537">MIQMVHRLCHTLVYFEAGVCLVSITYKQDDTDTILYLACPSYSILEKVSYLVCVDIISRRHNIIFECPCFMAAK</sequence>
<accession>A0AAX6F5W5</accession>
<dbReference type="EMBL" id="JANAVB010017997">
    <property type="protein sequence ID" value="KAJ6830100.1"/>
    <property type="molecule type" value="Genomic_DNA"/>
</dbReference>
<evidence type="ECO:0000313" key="2">
    <source>
        <dbReference type="EMBL" id="KAJ6830100.1"/>
    </source>
</evidence>
<dbReference type="AlphaFoldDB" id="A0AAX6F5W5"/>
<dbReference type="EMBL" id="JANAVB010031617">
    <property type="protein sequence ID" value="KAJ6811573.1"/>
    <property type="molecule type" value="Genomic_DNA"/>
</dbReference>
<evidence type="ECO:0000313" key="4">
    <source>
        <dbReference type="Proteomes" id="UP001140949"/>
    </source>
</evidence>
<name>A0AAX6F5W5_IRIPA</name>
<keyword evidence="4" id="KW-1185">Reference proteome</keyword>
<proteinExistence type="predicted"/>
<comment type="caution">
    <text evidence="1">The sequence shown here is derived from an EMBL/GenBank/DDBJ whole genome shotgun (WGS) entry which is preliminary data.</text>
</comment>
<protein>
    <submittedName>
        <fullName evidence="1">Cellulose synthase A catalytic subunit 8 [UDP-forming]</fullName>
    </submittedName>
</protein>
<gene>
    <name evidence="3" type="ORF">M6B38_116930</name>
    <name evidence="2" type="ORF">M6B38_125620</name>
    <name evidence="1" type="ORF">M6B38_153340</name>
</gene>
<evidence type="ECO:0000313" key="3">
    <source>
        <dbReference type="EMBL" id="KAJ6843878.1"/>
    </source>
</evidence>